<gene>
    <name evidence="5" type="ORF">GCM10023091_34210</name>
</gene>
<dbReference type="Proteomes" id="UP001501508">
    <property type="component" value="Unassembled WGS sequence"/>
</dbReference>
<evidence type="ECO:0000256" key="3">
    <source>
        <dbReference type="SAM" id="SignalP"/>
    </source>
</evidence>
<dbReference type="InterPro" id="IPR038352">
    <property type="entry name" value="Imelysin_sf"/>
</dbReference>
<feature type="chain" id="PRO_5045942902" evidence="3">
    <location>
        <begin position="16"/>
        <end position="389"/>
    </location>
</feature>
<keyword evidence="2 3" id="KW-0732">Signal</keyword>
<reference evidence="6" key="1">
    <citation type="journal article" date="2019" name="Int. J. Syst. Evol. Microbiol.">
        <title>The Global Catalogue of Microorganisms (GCM) 10K type strain sequencing project: providing services to taxonomists for standard genome sequencing and annotation.</title>
        <authorList>
            <consortium name="The Broad Institute Genomics Platform"/>
            <consortium name="The Broad Institute Genome Sequencing Center for Infectious Disease"/>
            <person name="Wu L."/>
            <person name="Ma J."/>
        </authorList>
    </citation>
    <scope>NUCLEOTIDE SEQUENCE [LARGE SCALE GENOMIC DNA]</scope>
    <source>
        <strain evidence="6">JCM 31920</strain>
    </source>
</reference>
<accession>A0ABP8M6J7</accession>
<keyword evidence="6" id="KW-1185">Reference proteome</keyword>
<evidence type="ECO:0000256" key="2">
    <source>
        <dbReference type="ARBA" id="ARBA00022729"/>
    </source>
</evidence>
<protein>
    <submittedName>
        <fullName evidence="5">Imelysin family protein</fullName>
    </submittedName>
</protein>
<dbReference type="Pfam" id="PF09375">
    <property type="entry name" value="Peptidase_M75"/>
    <property type="match status" value="1"/>
</dbReference>
<proteinExistence type="predicted"/>
<dbReference type="PROSITE" id="PS51257">
    <property type="entry name" value="PROKAR_LIPOPROTEIN"/>
    <property type="match status" value="1"/>
</dbReference>
<sequence length="389" mass="43163">MFRISLFIFSLSLFAACTDRQQALRQEVVEHYAAMVYANYDDAVKGAQALQSAVHTFTDAPSAEKLEAARKAWLNSRPAYLQTEAYRFYDGPIDGEDGLEGYINAWPLDENFIDYVKDAGTGKIIYGGVINSPAEFPRITADLLVRENEVHGEADVKIGFHAIEFLLWGQDHYDDSPGRRPYTDYLTGAQATAPNGERRAAYLKVVTDLLVTHLTEVRDAWEPGSSYRAAFTKKENNQESITHILSGLGKLSKGELAGERMTVALENKDQEDEHSCFSDNTHLDIVYNQVGMQNVYLGTYKRPDGSEVKGPGFKDLVALSDPELAKTIENQFAATLKAAEAIPAPFDQTIVHNPAKVQQVIRELRKQSDEIQNIAGAIGLTLVIPETNE</sequence>
<evidence type="ECO:0000313" key="6">
    <source>
        <dbReference type="Proteomes" id="UP001501508"/>
    </source>
</evidence>
<evidence type="ECO:0000256" key="1">
    <source>
        <dbReference type="ARBA" id="ARBA00004196"/>
    </source>
</evidence>
<evidence type="ECO:0000259" key="4">
    <source>
        <dbReference type="Pfam" id="PF09375"/>
    </source>
</evidence>
<dbReference type="InterPro" id="IPR018976">
    <property type="entry name" value="Imelysin-like"/>
</dbReference>
<name>A0ABP8M6J7_9BACT</name>
<comment type="caution">
    <text evidence="5">The sequence shown here is derived from an EMBL/GenBank/DDBJ whole genome shotgun (WGS) entry which is preliminary data.</text>
</comment>
<dbReference type="Gene3D" id="1.20.1420.20">
    <property type="entry name" value="M75 peptidase, HXXE motif"/>
    <property type="match status" value="1"/>
</dbReference>
<dbReference type="EMBL" id="BAABEY010000031">
    <property type="protein sequence ID" value="GAA4444285.1"/>
    <property type="molecule type" value="Genomic_DNA"/>
</dbReference>
<comment type="subcellular location">
    <subcellularLocation>
        <location evidence="1">Cell envelope</location>
    </subcellularLocation>
</comment>
<organism evidence="5 6">
    <name type="scientific">Ravibacter arvi</name>
    <dbReference type="NCBI Taxonomy" id="2051041"/>
    <lineage>
        <taxon>Bacteria</taxon>
        <taxon>Pseudomonadati</taxon>
        <taxon>Bacteroidota</taxon>
        <taxon>Cytophagia</taxon>
        <taxon>Cytophagales</taxon>
        <taxon>Spirosomataceae</taxon>
        <taxon>Ravibacter</taxon>
    </lineage>
</organism>
<dbReference type="CDD" id="cd14657">
    <property type="entry name" value="Imelysin_IrpA-like"/>
    <property type="match status" value="1"/>
</dbReference>
<feature type="domain" description="Imelysin-like" evidence="4">
    <location>
        <begin position="37"/>
        <end position="364"/>
    </location>
</feature>
<dbReference type="RefSeq" id="WP_345031430.1">
    <property type="nucleotide sequence ID" value="NZ_BAABEY010000031.1"/>
</dbReference>
<evidence type="ECO:0000313" key="5">
    <source>
        <dbReference type="EMBL" id="GAA4444285.1"/>
    </source>
</evidence>
<feature type="signal peptide" evidence="3">
    <location>
        <begin position="1"/>
        <end position="15"/>
    </location>
</feature>